<keyword evidence="8 10" id="KW-0030">Aminoacyl-tRNA synthetase</keyword>
<evidence type="ECO:0000256" key="5">
    <source>
        <dbReference type="ARBA" id="ARBA00022741"/>
    </source>
</evidence>
<dbReference type="GO" id="GO:0004824">
    <property type="term" value="F:lysine-tRNA ligase activity"/>
    <property type="evidence" value="ECO:0007669"/>
    <property type="project" value="UniProtKB-UniRule"/>
</dbReference>
<dbReference type="Pfam" id="PF01921">
    <property type="entry name" value="tRNA-synt_1f"/>
    <property type="match status" value="1"/>
</dbReference>
<dbReference type="EC" id="6.1.1.6" evidence="10"/>
<proteinExistence type="inferred from homology"/>
<dbReference type="SUPFAM" id="SSF48163">
    <property type="entry name" value="An anticodon-binding domain of class I aminoacyl-tRNA synthetases"/>
    <property type="match status" value="1"/>
</dbReference>
<dbReference type="InterPro" id="IPR020751">
    <property type="entry name" value="aa-tRNA-synth_I_codon-bd_sub2"/>
</dbReference>
<reference evidence="12 13" key="1">
    <citation type="journal article" date="2016" name="Sci. Rep.">
        <title>Metabolic traits of an uncultured archaeal lineage -MSBL1- from brine pools of the Red Sea.</title>
        <authorList>
            <person name="Mwirichia R."/>
            <person name="Alam I."/>
            <person name="Rashid M."/>
            <person name="Vinu M."/>
            <person name="Ba-Alawi W."/>
            <person name="Anthony Kamau A."/>
            <person name="Kamanda Ngugi D."/>
            <person name="Goker M."/>
            <person name="Klenk H.P."/>
            <person name="Bajic V."/>
            <person name="Stingl U."/>
        </authorList>
    </citation>
    <scope>NUCLEOTIDE SEQUENCE [LARGE SCALE GENOMIC DNA]</scope>
    <source>
        <strain evidence="12">SCGC-AAA259D14</strain>
    </source>
</reference>
<dbReference type="GO" id="GO:0006430">
    <property type="term" value="P:lysyl-tRNA aminoacylation"/>
    <property type="evidence" value="ECO:0007669"/>
    <property type="project" value="UniProtKB-UniRule"/>
</dbReference>
<dbReference type="Gene3D" id="1.10.10.770">
    <property type="match status" value="1"/>
</dbReference>
<evidence type="ECO:0000256" key="6">
    <source>
        <dbReference type="ARBA" id="ARBA00022840"/>
    </source>
</evidence>
<dbReference type="Gene3D" id="6.10.20.10">
    <property type="entry name" value="Lysine tRNA ligase, stem contact fold domain"/>
    <property type="match status" value="1"/>
</dbReference>
<evidence type="ECO:0000313" key="12">
    <source>
        <dbReference type="EMBL" id="KXA89818.1"/>
    </source>
</evidence>
<keyword evidence="6 10" id="KW-0067">ATP-binding</keyword>
<evidence type="ECO:0000256" key="7">
    <source>
        <dbReference type="ARBA" id="ARBA00022917"/>
    </source>
</evidence>
<gene>
    <name evidence="10" type="primary">lysS</name>
    <name evidence="12" type="ORF">AKJ62_02330</name>
</gene>
<evidence type="ECO:0000256" key="2">
    <source>
        <dbReference type="ARBA" id="ARBA00005594"/>
    </source>
</evidence>
<organism evidence="12 13">
    <name type="scientific">candidate division MSBL1 archaeon SCGC-AAA259D14</name>
    <dbReference type="NCBI Taxonomy" id="1698261"/>
    <lineage>
        <taxon>Archaea</taxon>
        <taxon>Methanobacteriati</taxon>
        <taxon>Methanobacteriota</taxon>
        <taxon>candidate division MSBL1</taxon>
    </lineage>
</organism>
<comment type="caution">
    <text evidence="10">Lacks conserved residue(s) required for the propagation of feature annotation.</text>
</comment>
<evidence type="ECO:0000256" key="4">
    <source>
        <dbReference type="ARBA" id="ARBA00022598"/>
    </source>
</evidence>
<dbReference type="Gene3D" id="1.10.10.350">
    <property type="match status" value="1"/>
</dbReference>
<dbReference type="NCBIfam" id="TIGR00467">
    <property type="entry name" value="lysS_arch"/>
    <property type="match status" value="1"/>
</dbReference>
<dbReference type="InterPro" id="IPR002904">
    <property type="entry name" value="Lys-tRNA-ligase"/>
</dbReference>
<dbReference type="PATRIC" id="fig|1698261.3.peg.414"/>
<name>A0A133U6M3_9EURY</name>
<dbReference type="Gene3D" id="3.40.50.620">
    <property type="entry name" value="HUPs"/>
    <property type="match status" value="2"/>
</dbReference>
<evidence type="ECO:0000256" key="3">
    <source>
        <dbReference type="ARBA" id="ARBA00022490"/>
    </source>
</evidence>
<accession>A0A133U6M3</accession>
<dbReference type="GO" id="GO:0005737">
    <property type="term" value="C:cytoplasm"/>
    <property type="evidence" value="ECO:0007669"/>
    <property type="project" value="UniProtKB-SubCell"/>
</dbReference>
<comment type="caution">
    <text evidence="12">The sequence shown here is derived from an EMBL/GenBank/DDBJ whole genome shotgun (WGS) entry which is preliminary data.</text>
</comment>
<feature type="short sequence motif" description="'HIGH' region" evidence="10">
    <location>
        <begin position="26"/>
        <end position="34"/>
    </location>
</feature>
<dbReference type="Pfam" id="PF19269">
    <property type="entry name" value="Anticodon_2"/>
    <property type="match status" value="1"/>
</dbReference>
<keyword evidence="5 10" id="KW-0547">Nucleotide-binding</keyword>
<dbReference type="InterPro" id="IPR014729">
    <property type="entry name" value="Rossmann-like_a/b/a_fold"/>
</dbReference>
<dbReference type="InterPro" id="IPR042078">
    <property type="entry name" value="Lys-tRNA-ligase_SC_fold"/>
</dbReference>
<dbReference type="EMBL" id="LHXL01000022">
    <property type="protein sequence ID" value="KXA89818.1"/>
    <property type="molecule type" value="Genomic_DNA"/>
</dbReference>
<comment type="subcellular location">
    <subcellularLocation>
        <location evidence="1 10">Cytoplasm</location>
    </subcellularLocation>
</comment>
<comment type="catalytic activity">
    <reaction evidence="9 10">
        <text>tRNA(Lys) + L-lysine + ATP = L-lysyl-tRNA(Lys) + AMP + diphosphate</text>
        <dbReference type="Rhea" id="RHEA:20792"/>
        <dbReference type="Rhea" id="RHEA-COMP:9696"/>
        <dbReference type="Rhea" id="RHEA-COMP:9697"/>
        <dbReference type="ChEBI" id="CHEBI:30616"/>
        <dbReference type="ChEBI" id="CHEBI:32551"/>
        <dbReference type="ChEBI" id="CHEBI:33019"/>
        <dbReference type="ChEBI" id="CHEBI:78442"/>
        <dbReference type="ChEBI" id="CHEBI:78529"/>
        <dbReference type="ChEBI" id="CHEBI:456215"/>
        <dbReference type="EC" id="6.1.1.6"/>
    </reaction>
</comment>
<evidence type="ECO:0000259" key="11">
    <source>
        <dbReference type="Pfam" id="PF19269"/>
    </source>
</evidence>
<feature type="short sequence motif" description="'KMSKS' region" evidence="10">
    <location>
        <begin position="278"/>
        <end position="282"/>
    </location>
</feature>
<evidence type="ECO:0000313" key="13">
    <source>
        <dbReference type="Proteomes" id="UP000070589"/>
    </source>
</evidence>
<evidence type="ECO:0000256" key="8">
    <source>
        <dbReference type="ARBA" id="ARBA00023146"/>
    </source>
</evidence>
<dbReference type="GO" id="GO:0005524">
    <property type="term" value="F:ATP binding"/>
    <property type="evidence" value="ECO:0007669"/>
    <property type="project" value="UniProtKB-UniRule"/>
</dbReference>
<feature type="domain" description="Aminoacyl-tRNA synthetase class I anticodon-binding" evidence="11">
    <location>
        <begin position="431"/>
        <end position="523"/>
    </location>
</feature>
<dbReference type="AlphaFoldDB" id="A0A133U6M3"/>
<dbReference type="Proteomes" id="UP000070589">
    <property type="component" value="Unassembled WGS sequence"/>
</dbReference>
<sequence length="525" mass="60714">MHWVDQAAEKLIKKGESHVVASGTSISGHLHIGHTPDVFIAESVGRALKERNAEVRVVWYTDDVDPMRRIPWPLSVDEYGKYLGMPYIDIPAPEPGFDNFVEFFKKPFVDSLGEFGVDPEVYSSAEVYRNGELKDQIRTALRKADVIRDILDRYRSEPLREDWVPFDPICEECGKIATTRAYDWEGDYVYYICEGSDYVDGCDHKGKANYVKGEGKLTWRVEWPARWTMLRVTCEPFGKDHAADGGSYDTGKLIAREVFDHEPPEPIPYEWISLKGEPMSSSKGHVFTLPEWLEVADPELLRFFIFRSKALKAKNFDPGFPLLELYQEYRQFEDVYFEKEEVSESREEQMNRIYELSQVDKVPEHYPQRIPIKLAVVLVQVARDSDHALEILKKKEILRKPDDWELEIAYERLERAENWVEKYAPDQARLEVLDELPKEAKQELSEGQKKSLSTLADILAKGDFEPVEIHNKVFEIARSNEMKPVELFQAIYLVLLGQKSGPRVGNFLTALEDEFVIERFKEATS</sequence>
<dbReference type="SUPFAM" id="SSF52374">
    <property type="entry name" value="Nucleotidylyl transferase"/>
    <property type="match status" value="1"/>
</dbReference>
<evidence type="ECO:0000256" key="10">
    <source>
        <dbReference type="HAMAP-Rule" id="MF_00177"/>
    </source>
</evidence>
<protein>
    <recommendedName>
        <fullName evidence="10">Lysine--tRNA ligase</fullName>
        <ecNumber evidence="10">6.1.1.6</ecNumber>
    </recommendedName>
    <alternativeName>
        <fullName evidence="10">Lysyl-tRNA synthetase</fullName>
        <shortName evidence="10">LysRS</shortName>
    </alternativeName>
</protein>
<keyword evidence="7 10" id="KW-0648">Protein biosynthesis</keyword>
<keyword evidence="4 10" id="KW-0436">Ligase</keyword>
<dbReference type="HAMAP" id="MF_00177">
    <property type="entry name" value="Lys_tRNA_synth_class1"/>
    <property type="match status" value="1"/>
</dbReference>
<evidence type="ECO:0000256" key="9">
    <source>
        <dbReference type="ARBA" id="ARBA00048573"/>
    </source>
</evidence>
<dbReference type="InterPro" id="IPR008925">
    <property type="entry name" value="aa_tRNA-synth_I_cd-bd_sf"/>
</dbReference>
<comment type="similarity">
    <text evidence="2 10">Belongs to the class-I aminoacyl-tRNA synthetase family.</text>
</comment>
<evidence type="ECO:0000256" key="1">
    <source>
        <dbReference type="ARBA" id="ARBA00004496"/>
    </source>
</evidence>
<dbReference type="PANTHER" id="PTHR37940">
    <property type="entry name" value="LYSINE--TRNA LIGASE"/>
    <property type="match status" value="1"/>
</dbReference>
<keyword evidence="13" id="KW-1185">Reference proteome</keyword>
<dbReference type="PANTHER" id="PTHR37940:SF1">
    <property type="entry name" value="LYSINE--TRNA LIGASE"/>
    <property type="match status" value="1"/>
</dbReference>
<dbReference type="InterPro" id="IPR045462">
    <property type="entry name" value="aa-tRNA-synth_I_cd-bd"/>
</dbReference>
<dbReference type="GO" id="GO:0000049">
    <property type="term" value="F:tRNA binding"/>
    <property type="evidence" value="ECO:0007669"/>
    <property type="project" value="InterPro"/>
</dbReference>
<keyword evidence="3 10" id="KW-0963">Cytoplasm</keyword>